<dbReference type="Proteomes" id="UP001149079">
    <property type="component" value="Unassembled WGS sequence"/>
</dbReference>
<evidence type="ECO:0000313" key="2">
    <source>
        <dbReference type="EMBL" id="KAJ5121444.1"/>
    </source>
</evidence>
<evidence type="ECO:0000256" key="1">
    <source>
        <dbReference type="SAM" id="MobiDB-lite"/>
    </source>
</evidence>
<sequence length="384" mass="41982">MDKTSSWMDMVNWPSSPEKTGDASNLALGHNHTESSSVYAPPPSDIRRVSDQRDADIPEDGLELICPEVLGSQGFDQPEADMLEDGLDAIWPEVFGAQPFDQPDADILEGGIEAVWPEVGWDVLPGELPDDELFPGVSIESSDNGGNSGGMATQDDGVIENASQCGEGESKEGDVEQDEMNTMQDQNRNISDEGESGKDKENDAAGDSNVTLPWPTPVAEGLAEVSSGPVPIWDPMLPPPRRLRFLPRAEEASIVMNRIHDGNISAERERARDRANNAPDDSDTTRPWLTPAAEGLAEVSSGCVPTSWDPMLPPPRRRRLLPDSTSPTISPARRRGACIQAPLQPNRPDNQTLIVRWTFRGQLIRQCEVPRELTVHHHLLESGR</sequence>
<feature type="region of interest" description="Disordered" evidence="1">
    <location>
        <begin position="1"/>
        <end position="57"/>
    </location>
</feature>
<name>A0A9W9GJG7_9EURO</name>
<feature type="compositionally biased region" description="Basic and acidic residues" evidence="1">
    <location>
        <begin position="265"/>
        <end position="275"/>
    </location>
</feature>
<protein>
    <submittedName>
        <fullName evidence="2">Uncharacterized protein</fullName>
    </submittedName>
</protein>
<accession>A0A9W9GJG7</accession>
<dbReference type="GeneID" id="81409319"/>
<reference evidence="2" key="1">
    <citation type="submission" date="2022-11" db="EMBL/GenBank/DDBJ databases">
        <authorList>
            <person name="Petersen C."/>
        </authorList>
    </citation>
    <scope>NUCLEOTIDE SEQUENCE</scope>
    <source>
        <strain evidence="2">IBT 22155</strain>
    </source>
</reference>
<evidence type="ECO:0000313" key="3">
    <source>
        <dbReference type="Proteomes" id="UP001149079"/>
    </source>
</evidence>
<feature type="compositionally biased region" description="Polar residues" evidence="1">
    <location>
        <begin position="180"/>
        <end position="189"/>
    </location>
</feature>
<proteinExistence type="predicted"/>
<dbReference type="RefSeq" id="XP_056517948.1">
    <property type="nucleotide sequence ID" value="XM_056670149.1"/>
</dbReference>
<dbReference type="AlphaFoldDB" id="A0A9W9GJG7"/>
<organism evidence="2 3">
    <name type="scientific">Penicillium bovifimosum</name>
    <dbReference type="NCBI Taxonomy" id="126998"/>
    <lineage>
        <taxon>Eukaryota</taxon>
        <taxon>Fungi</taxon>
        <taxon>Dikarya</taxon>
        <taxon>Ascomycota</taxon>
        <taxon>Pezizomycotina</taxon>
        <taxon>Eurotiomycetes</taxon>
        <taxon>Eurotiomycetidae</taxon>
        <taxon>Eurotiales</taxon>
        <taxon>Aspergillaceae</taxon>
        <taxon>Penicillium</taxon>
    </lineage>
</organism>
<dbReference type="EMBL" id="JAPQKL010000007">
    <property type="protein sequence ID" value="KAJ5121444.1"/>
    <property type="molecule type" value="Genomic_DNA"/>
</dbReference>
<feature type="region of interest" description="Disordered" evidence="1">
    <location>
        <begin position="265"/>
        <end position="335"/>
    </location>
</feature>
<reference evidence="2" key="2">
    <citation type="journal article" date="2023" name="IMA Fungus">
        <title>Comparative genomic study of the Penicillium genus elucidates a diverse pangenome and 15 lateral gene transfer events.</title>
        <authorList>
            <person name="Petersen C."/>
            <person name="Sorensen T."/>
            <person name="Nielsen M.R."/>
            <person name="Sondergaard T.E."/>
            <person name="Sorensen J.L."/>
            <person name="Fitzpatrick D.A."/>
            <person name="Frisvad J.C."/>
            <person name="Nielsen K.L."/>
        </authorList>
    </citation>
    <scope>NUCLEOTIDE SEQUENCE</scope>
    <source>
        <strain evidence="2">IBT 22155</strain>
    </source>
</reference>
<feature type="region of interest" description="Disordered" evidence="1">
    <location>
        <begin position="163"/>
        <end position="212"/>
    </location>
</feature>
<gene>
    <name evidence="2" type="ORF">N7515_009405</name>
</gene>
<feature type="compositionally biased region" description="Basic and acidic residues" evidence="1">
    <location>
        <begin position="45"/>
        <end position="56"/>
    </location>
</feature>
<keyword evidence="3" id="KW-1185">Reference proteome</keyword>
<feature type="compositionally biased region" description="Polar residues" evidence="1">
    <location>
        <begin position="1"/>
        <end position="18"/>
    </location>
</feature>
<comment type="caution">
    <text evidence="2">The sequence shown here is derived from an EMBL/GenBank/DDBJ whole genome shotgun (WGS) entry which is preliminary data.</text>
</comment>